<protein>
    <recommendedName>
        <fullName evidence="1">Reverse transcriptase Ty1/copia-type domain-containing protein</fullName>
    </recommendedName>
</protein>
<name>A0A6A3IG86_9STRA</name>
<comment type="caution">
    <text evidence="2">The sequence shown here is derived from an EMBL/GenBank/DDBJ whole genome shotgun (WGS) entry which is preliminary data.</text>
</comment>
<feature type="domain" description="Reverse transcriptase Ty1/copia-type" evidence="1">
    <location>
        <begin position="25"/>
        <end position="257"/>
    </location>
</feature>
<dbReference type="AlphaFoldDB" id="A0A6A3IG86"/>
<proteinExistence type="predicted"/>
<evidence type="ECO:0000313" key="7">
    <source>
        <dbReference type="Proteomes" id="UP000488956"/>
    </source>
</evidence>
<dbReference type="EMBL" id="QXFW01002241">
    <property type="protein sequence ID" value="KAE8980532.1"/>
    <property type="molecule type" value="Genomic_DNA"/>
</dbReference>
<evidence type="ECO:0000313" key="2">
    <source>
        <dbReference type="EMBL" id="KAE8980532.1"/>
    </source>
</evidence>
<dbReference type="EMBL" id="QXFX01001656">
    <property type="protein sequence ID" value="KAE9086782.1"/>
    <property type="molecule type" value="Genomic_DNA"/>
</dbReference>
<evidence type="ECO:0000313" key="5">
    <source>
        <dbReference type="Proteomes" id="UP000460718"/>
    </source>
</evidence>
<dbReference type="Pfam" id="PF07727">
    <property type="entry name" value="RVT_2"/>
    <property type="match status" value="1"/>
</dbReference>
<dbReference type="EMBL" id="QXGC01002336">
    <property type="protein sequence ID" value="KAE9187469.1"/>
    <property type="molecule type" value="Genomic_DNA"/>
</dbReference>
<accession>A0A6A3IG86</accession>
<dbReference type="Proteomes" id="UP000488956">
    <property type="component" value="Unassembled WGS sequence"/>
</dbReference>
<evidence type="ECO:0000313" key="4">
    <source>
        <dbReference type="EMBL" id="KAE9187469.1"/>
    </source>
</evidence>
<dbReference type="Proteomes" id="UP000476176">
    <property type="component" value="Unassembled WGS sequence"/>
</dbReference>
<reference evidence="5 6" key="1">
    <citation type="submission" date="2018-09" db="EMBL/GenBank/DDBJ databases">
        <title>Genomic investigation of the strawberry pathogen Phytophthora fragariae indicates pathogenicity is determined by transcriptional variation in three key races.</title>
        <authorList>
            <person name="Adams T.M."/>
            <person name="Armitage A.D."/>
            <person name="Sobczyk M.K."/>
            <person name="Bates H.J."/>
            <person name="Dunwell J.M."/>
            <person name="Nellist C.F."/>
            <person name="Harrison R.J."/>
        </authorList>
    </citation>
    <scope>NUCLEOTIDE SEQUENCE [LARGE SCALE GENOMIC DNA]</scope>
    <source>
        <strain evidence="4 6">BC-23</strain>
        <strain evidence="3 7">ONT-3</strain>
        <strain evidence="2 5">SCRP245</strain>
    </source>
</reference>
<dbReference type="InterPro" id="IPR043502">
    <property type="entry name" value="DNA/RNA_pol_sf"/>
</dbReference>
<evidence type="ECO:0000313" key="6">
    <source>
        <dbReference type="Proteomes" id="UP000476176"/>
    </source>
</evidence>
<dbReference type="InterPro" id="IPR013103">
    <property type="entry name" value="RVT_2"/>
</dbReference>
<gene>
    <name evidence="4" type="ORF">PF004_g22783</name>
    <name evidence="3" type="ORF">PF010_g19962</name>
    <name evidence="2" type="ORF">PF011_g22401</name>
</gene>
<dbReference type="Proteomes" id="UP000460718">
    <property type="component" value="Unassembled WGS sequence"/>
</dbReference>
<organism evidence="2 5">
    <name type="scientific">Phytophthora fragariae</name>
    <dbReference type="NCBI Taxonomy" id="53985"/>
    <lineage>
        <taxon>Eukaryota</taxon>
        <taxon>Sar</taxon>
        <taxon>Stramenopiles</taxon>
        <taxon>Oomycota</taxon>
        <taxon>Peronosporomycetes</taxon>
        <taxon>Peronosporales</taxon>
        <taxon>Peronosporaceae</taxon>
        <taxon>Phytophthora</taxon>
    </lineage>
</organism>
<evidence type="ECO:0000259" key="1">
    <source>
        <dbReference type="Pfam" id="PF07727"/>
    </source>
</evidence>
<evidence type="ECO:0000313" key="3">
    <source>
        <dbReference type="EMBL" id="KAE9086782.1"/>
    </source>
</evidence>
<dbReference type="SUPFAM" id="SSF56672">
    <property type="entry name" value="DNA/RNA polymerases"/>
    <property type="match status" value="1"/>
</dbReference>
<sequence length="257" mass="29125">MLSPYCHLWEKAIKEEIASLKANDTFDVTLPLPGAHVIGCTVKFRVKRDGSCNIDRLRARLCAQGFSQLFLVDYCDTYSPVARLVSVRVFFALVTQHGLCVCQCDVPPAHMKAPLDTVIYMRYVPGFDIGGPGMVWRLKKALYGLKQAGKEWHDEVDTFFVAYGLVPTREDACVYMMPDYSLIVVLYVDDILIGYSDKNAISRLVDALRAKYDVKCPGDVTWFLGMRIDVNVKDGLTKIDQFQFATEIPHRFEMNQC</sequence>